<accession>A0A438HZ85</accession>
<dbReference type="SUPFAM" id="SSF52540">
    <property type="entry name" value="P-loop containing nucleoside triphosphate hydrolases"/>
    <property type="match status" value="1"/>
</dbReference>
<protein>
    <submittedName>
        <fullName evidence="11">ABC transporter G family member 22</fullName>
    </submittedName>
</protein>
<gene>
    <name evidence="11" type="primary">ABCG22_3</name>
    <name evidence="11" type="ORF">CK203_047219</name>
</gene>
<evidence type="ECO:0000256" key="4">
    <source>
        <dbReference type="ARBA" id="ARBA00022741"/>
    </source>
</evidence>
<dbReference type="InterPro" id="IPR027417">
    <property type="entry name" value="P-loop_NTPase"/>
</dbReference>
<feature type="region of interest" description="Disordered" evidence="8">
    <location>
        <begin position="1"/>
        <end position="78"/>
    </location>
</feature>
<dbReference type="GO" id="GO:0016887">
    <property type="term" value="F:ATP hydrolysis activity"/>
    <property type="evidence" value="ECO:0007669"/>
    <property type="project" value="InterPro"/>
</dbReference>
<dbReference type="InterPro" id="IPR003593">
    <property type="entry name" value="AAA+_ATPase"/>
</dbReference>
<evidence type="ECO:0000256" key="6">
    <source>
        <dbReference type="ARBA" id="ARBA00022989"/>
    </source>
</evidence>
<evidence type="ECO:0000256" key="7">
    <source>
        <dbReference type="ARBA" id="ARBA00023136"/>
    </source>
</evidence>
<dbReference type="Pfam" id="PF01061">
    <property type="entry name" value="ABC2_membrane"/>
    <property type="match status" value="1"/>
</dbReference>
<dbReference type="GO" id="GO:0016020">
    <property type="term" value="C:membrane"/>
    <property type="evidence" value="ECO:0007669"/>
    <property type="project" value="UniProtKB-SubCell"/>
</dbReference>
<dbReference type="InterPro" id="IPR043926">
    <property type="entry name" value="ABCG_dom"/>
</dbReference>
<feature type="compositionally biased region" description="Polar residues" evidence="8">
    <location>
        <begin position="1"/>
        <end position="10"/>
    </location>
</feature>
<reference evidence="11 12" key="1">
    <citation type="journal article" date="2018" name="PLoS Genet.">
        <title>Population sequencing reveals clonal diversity and ancestral inbreeding in the grapevine cultivar Chardonnay.</title>
        <authorList>
            <person name="Roach M.J."/>
            <person name="Johnson D.L."/>
            <person name="Bohlmann J."/>
            <person name="van Vuuren H.J."/>
            <person name="Jones S.J."/>
            <person name="Pretorius I.S."/>
            <person name="Schmidt S.A."/>
            <person name="Borneman A.R."/>
        </authorList>
    </citation>
    <scope>NUCLEOTIDE SEQUENCE [LARGE SCALE GENOMIC DNA]</scope>
    <source>
        <strain evidence="12">cv. Chardonnay</strain>
        <tissue evidence="11">Leaf</tissue>
    </source>
</reference>
<proteinExistence type="predicted"/>
<dbReference type="AlphaFoldDB" id="A0A438HZ85"/>
<dbReference type="Gene3D" id="3.40.50.300">
    <property type="entry name" value="P-loop containing nucleotide triphosphate hydrolases"/>
    <property type="match status" value="1"/>
</dbReference>
<dbReference type="InterPro" id="IPR017871">
    <property type="entry name" value="ABC_transporter-like_CS"/>
</dbReference>
<feature type="transmembrane region" description="Helical" evidence="9">
    <location>
        <begin position="599"/>
        <end position="617"/>
    </location>
</feature>
<comment type="caution">
    <text evidence="11">The sequence shown here is derived from an EMBL/GenBank/DDBJ whole genome shotgun (WGS) entry which is preliminary data.</text>
</comment>
<dbReference type="Proteomes" id="UP000288805">
    <property type="component" value="Unassembled WGS sequence"/>
</dbReference>
<dbReference type="InterPro" id="IPR003439">
    <property type="entry name" value="ABC_transporter-like_ATP-bd"/>
</dbReference>
<name>A0A438HZ85_VITVI</name>
<keyword evidence="5" id="KW-0067">ATP-binding</keyword>
<evidence type="ECO:0000313" key="11">
    <source>
        <dbReference type="EMBL" id="RVW89776.1"/>
    </source>
</evidence>
<evidence type="ECO:0000256" key="9">
    <source>
        <dbReference type="SAM" id="Phobius"/>
    </source>
</evidence>
<keyword evidence="7 9" id="KW-0472">Membrane</keyword>
<keyword evidence="3 9" id="KW-0812">Transmembrane</keyword>
<dbReference type="Pfam" id="PF19055">
    <property type="entry name" value="ABC2_membrane_7"/>
    <property type="match status" value="1"/>
</dbReference>
<feature type="compositionally biased region" description="Low complexity" evidence="8">
    <location>
        <begin position="44"/>
        <end position="60"/>
    </location>
</feature>
<dbReference type="InterPro" id="IPR050352">
    <property type="entry name" value="ABCG_transporters"/>
</dbReference>
<evidence type="ECO:0000259" key="10">
    <source>
        <dbReference type="PROSITE" id="PS50893"/>
    </source>
</evidence>
<sequence length="750" mass="82421">MERPNSSSGIMRTKSDQLVETAEAVAAAMRSPTSGEATGGAESGGTLSRKSSRRSMLSASPGRAGGNSKNTHIRKSRSAQIKLDLDEVSSGAALSRASSASLGFSFSFTGFTVPPDEVSDFKPFSDDDTPDDLEAGMRKQRIQAEPTLPIYLKFKDVTYKVILKGMRTNVEKEILNGITGSVNPGEVLALMGPSGSGKTTLLNLLGGRLNQPTAGGSVTYNDQPYSKSLKSNSATAAKDIDQTAKGKRAVDVIYELGLDRCQDTMIGGSFVRGVSGGERKRVSIGNEIIINPSLLFLDEPTSGLDSTTALRIVQMLHDIAEDSALPISFIIWQAGKTVLTTIHQPSSRLFHKFDKLILLGKGNLLYFGKASGTMEYFSSIGCSPLITMNPAEFLLDLANGNLNDVSIPSELEDKVQTEHSETETRNGKPSPADVHEYLVEAYETRVADQEKKKLMIPIPIDEELKSKVCSPKREWGASWWEQYSILFRRGLKERRHDYFSWLRVTQVASTATILGLLWWQSESTNPKGLQDQPSICARDSALIPPQAGLLFFIAVFWGFFPVFTAIFTFPQERAMLSKERAADMYRLSAYFVARTTSDLPLDLILPVLFLIIVYFMAGLRMDAGSFFLTMLTVFLCIVAAQGLGLAIGATLMDLKRATTLASVTVMTFMLAGGYFVKKVPIFISWIRYISFNYHTYKLLLKVQYEHITPNVNGMKIDGGLKEVSALVAMVFGYRLLAYISLRRMKLHTGA</sequence>
<dbReference type="SMART" id="SM00382">
    <property type="entry name" value="AAA"/>
    <property type="match status" value="1"/>
</dbReference>
<feature type="transmembrane region" description="Helical" evidence="9">
    <location>
        <begin position="657"/>
        <end position="676"/>
    </location>
</feature>
<feature type="domain" description="ABC transporter" evidence="10">
    <location>
        <begin position="152"/>
        <end position="386"/>
    </location>
</feature>
<dbReference type="GO" id="GO:0005524">
    <property type="term" value="F:ATP binding"/>
    <property type="evidence" value="ECO:0007669"/>
    <property type="project" value="UniProtKB-KW"/>
</dbReference>
<dbReference type="InterPro" id="IPR013525">
    <property type="entry name" value="ABC2_TM"/>
</dbReference>
<evidence type="ECO:0000256" key="5">
    <source>
        <dbReference type="ARBA" id="ARBA00022840"/>
    </source>
</evidence>
<comment type="subcellular location">
    <subcellularLocation>
        <location evidence="1">Membrane</location>
        <topology evidence="1">Multi-pass membrane protein</topology>
    </subcellularLocation>
</comment>
<evidence type="ECO:0000256" key="2">
    <source>
        <dbReference type="ARBA" id="ARBA00022448"/>
    </source>
</evidence>
<evidence type="ECO:0000256" key="1">
    <source>
        <dbReference type="ARBA" id="ARBA00004141"/>
    </source>
</evidence>
<feature type="transmembrane region" description="Helical" evidence="9">
    <location>
        <begin position="623"/>
        <end position="645"/>
    </location>
</feature>
<dbReference type="PANTHER" id="PTHR48041:SF94">
    <property type="entry name" value="ABC TRANSPORTER G FAMILY MEMBER 22"/>
    <property type="match status" value="1"/>
</dbReference>
<dbReference type="PROSITE" id="PS50893">
    <property type="entry name" value="ABC_TRANSPORTER_2"/>
    <property type="match status" value="1"/>
</dbReference>
<dbReference type="PROSITE" id="PS00211">
    <property type="entry name" value="ABC_TRANSPORTER_1"/>
    <property type="match status" value="1"/>
</dbReference>
<dbReference type="EMBL" id="QGNW01000161">
    <property type="protein sequence ID" value="RVW89776.1"/>
    <property type="molecule type" value="Genomic_DNA"/>
</dbReference>
<evidence type="ECO:0000313" key="12">
    <source>
        <dbReference type="Proteomes" id="UP000288805"/>
    </source>
</evidence>
<organism evidence="11 12">
    <name type="scientific">Vitis vinifera</name>
    <name type="common">Grape</name>
    <dbReference type="NCBI Taxonomy" id="29760"/>
    <lineage>
        <taxon>Eukaryota</taxon>
        <taxon>Viridiplantae</taxon>
        <taxon>Streptophyta</taxon>
        <taxon>Embryophyta</taxon>
        <taxon>Tracheophyta</taxon>
        <taxon>Spermatophyta</taxon>
        <taxon>Magnoliopsida</taxon>
        <taxon>eudicotyledons</taxon>
        <taxon>Gunneridae</taxon>
        <taxon>Pentapetalae</taxon>
        <taxon>rosids</taxon>
        <taxon>Vitales</taxon>
        <taxon>Vitaceae</taxon>
        <taxon>Viteae</taxon>
        <taxon>Vitis</taxon>
    </lineage>
</organism>
<dbReference type="GO" id="GO:0140359">
    <property type="term" value="F:ABC-type transporter activity"/>
    <property type="evidence" value="ECO:0007669"/>
    <property type="project" value="InterPro"/>
</dbReference>
<keyword evidence="4" id="KW-0547">Nucleotide-binding</keyword>
<keyword evidence="6 9" id="KW-1133">Transmembrane helix</keyword>
<dbReference type="Pfam" id="PF00005">
    <property type="entry name" value="ABC_tran"/>
    <property type="match status" value="1"/>
</dbReference>
<evidence type="ECO:0000256" key="3">
    <source>
        <dbReference type="ARBA" id="ARBA00022692"/>
    </source>
</evidence>
<feature type="transmembrane region" description="Helical" evidence="9">
    <location>
        <begin position="723"/>
        <end position="741"/>
    </location>
</feature>
<feature type="transmembrane region" description="Helical" evidence="9">
    <location>
        <begin position="549"/>
        <end position="570"/>
    </location>
</feature>
<evidence type="ECO:0000256" key="8">
    <source>
        <dbReference type="SAM" id="MobiDB-lite"/>
    </source>
</evidence>
<dbReference type="PANTHER" id="PTHR48041">
    <property type="entry name" value="ABC TRANSPORTER G FAMILY MEMBER 28"/>
    <property type="match status" value="1"/>
</dbReference>
<keyword evidence="2" id="KW-0813">Transport</keyword>